<dbReference type="RefSeq" id="WP_211936032.1">
    <property type="nucleotide sequence ID" value="NZ_CP073078.1"/>
</dbReference>
<gene>
    <name evidence="2" type="ORF">KCG34_12765</name>
</gene>
<dbReference type="GO" id="GO:0042910">
    <property type="term" value="F:xenobiotic transmembrane transporter activity"/>
    <property type="evidence" value="ECO:0007669"/>
    <property type="project" value="TreeGrafter"/>
</dbReference>
<dbReference type="GO" id="GO:0005886">
    <property type="term" value="C:plasma membrane"/>
    <property type="evidence" value="ECO:0007669"/>
    <property type="project" value="TreeGrafter"/>
</dbReference>
<evidence type="ECO:0000313" key="3">
    <source>
        <dbReference type="Proteomes" id="UP000676409"/>
    </source>
</evidence>
<feature type="transmembrane region" description="Helical" evidence="1">
    <location>
        <begin position="957"/>
        <end position="979"/>
    </location>
</feature>
<feature type="transmembrane region" description="Helical" evidence="1">
    <location>
        <begin position="364"/>
        <end position="384"/>
    </location>
</feature>
<dbReference type="EMBL" id="CP073078">
    <property type="protein sequence ID" value="QUD85980.1"/>
    <property type="molecule type" value="Genomic_DNA"/>
</dbReference>
<dbReference type="Gene3D" id="3.30.70.1320">
    <property type="entry name" value="Multidrug efflux transporter AcrB pore domain like"/>
    <property type="match status" value="1"/>
</dbReference>
<dbReference type="KEGG" id="caul:KCG34_12765"/>
<protein>
    <submittedName>
        <fullName evidence="2">Efflux RND transporter permease subunit</fullName>
    </submittedName>
</protein>
<dbReference type="PANTHER" id="PTHR32063">
    <property type="match status" value="1"/>
</dbReference>
<dbReference type="SUPFAM" id="SSF82693">
    <property type="entry name" value="Multidrug efflux transporter AcrB pore domain, PN1, PN2, PC1 and PC2 subdomains"/>
    <property type="match status" value="2"/>
</dbReference>
<dbReference type="Gene3D" id="1.20.1640.10">
    <property type="entry name" value="Multidrug efflux transporter AcrB transmembrane domain"/>
    <property type="match status" value="2"/>
</dbReference>
<keyword evidence="1" id="KW-1133">Transmembrane helix</keyword>
<dbReference type="Gene3D" id="3.30.70.1430">
    <property type="entry name" value="Multidrug efflux transporter AcrB pore domain"/>
    <property type="match status" value="2"/>
</dbReference>
<dbReference type="SUPFAM" id="SSF82866">
    <property type="entry name" value="Multidrug efflux transporter AcrB transmembrane domain"/>
    <property type="match status" value="2"/>
</dbReference>
<feature type="transmembrane region" description="Helical" evidence="1">
    <location>
        <begin position="913"/>
        <end position="930"/>
    </location>
</feature>
<organism evidence="2 3">
    <name type="scientific">Phenylobacterium montanum</name>
    <dbReference type="NCBI Taxonomy" id="2823693"/>
    <lineage>
        <taxon>Bacteria</taxon>
        <taxon>Pseudomonadati</taxon>
        <taxon>Pseudomonadota</taxon>
        <taxon>Alphaproteobacteria</taxon>
        <taxon>Caulobacterales</taxon>
        <taxon>Caulobacteraceae</taxon>
        <taxon>Phenylobacterium</taxon>
    </lineage>
</organism>
<dbReference type="PRINTS" id="PR00702">
    <property type="entry name" value="ACRIFLAVINRP"/>
</dbReference>
<keyword evidence="3" id="KW-1185">Reference proteome</keyword>
<dbReference type="PANTHER" id="PTHR32063:SF4">
    <property type="entry name" value="SLR6043 PROTEIN"/>
    <property type="match status" value="1"/>
</dbReference>
<name>A0A975ISS1_9CAUL</name>
<dbReference type="InterPro" id="IPR001036">
    <property type="entry name" value="Acrflvin-R"/>
</dbReference>
<dbReference type="SUPFAM" id="SSF82714">
    <property type="entry name" value="Multidrug efflux transporter AcrB TolC docking domain, DN and DC subdomains"/>
    <property type="match status" value="2"/>
</dbReference>
<proteinExistence type="predicted"/>
<dbReference type="InterPro" id="IPR027463">
    <property type="entry name" value="AcrB_DN_DC_subdom"/>
</dbReference>
<evidence type="ECO:0000256" key="1">
    <source>
        <dbReference type="SAM" id="Phobius"/>
    </source>
</evidence>
<feature type="transmembrane region" description="Helical" evidence="1">
    <location>
        <begin position="985"/>
        <end position="1008"/>
    </location>
</feature>
<feature type="transmembrane region" description="Helical" evidence="1">
    <location>
        <begin position="529"/>
        <end position="549"/>
    </location>
</feature>
<keyword evidence="1" id="KW-0812">Transmembrane</keyword>
<feature type="transmembrane region" description="Helical" evidence="1">
    <location>
        <begin position="860"/>
        <end position="877"/>
    </location>
</feature>
<dbReference type="Gene3D" id="3.30.2090.10">
    <property type="entry name" value="Multidrug efflux transporter AcrB TolC docking domain, DN and DC subdomains"/>
    <property type="match status" value="2"/>
</dbReference>
<dbReference type="Proteomes" id="UP000676409">
    <property type="component" value="Chromosome"/>
</dbReference>
<feature type="transmembrane region" description="Helical" evidence="1">
    <location>
        <begin position="467"/>
        <end position="498"/>
    </location>
</feature>
<dbReference type="Pfam" id="PF00873">
    <property type="entry name" value="ACR_tran"/>
    <property type="match status" value="1"/>
</dbReference>
<feature type="transmembrane region" description="Helical" evidence="1">
    <location>
        <begin position="884"/>
        <end position="907"/>
    </location>
</feature>
<dbReference type="Gene3D" id="3.30.70.1440">
    <property type="entry name" value="Multidrug efflux transporter AcrB pore domain"/>
    <property type="match status" value="1"/>
</dbReference>
<feature type="transmembrane region" description="Helical" evidence="1">
    <location>
        <begin position="338"/>
        <end position="357"/>
    </location>
</feature>
<evidence type="ECO:0000313" key="2">
    <source>
        <dbReference type="EMBL" id="QUD85980.1"/>
    </source>
</evidence>
<dbReference type="AlphaFoldDB" id="A0A975ISS1"/>
<accession>A0A975ISS1</accession>
<reference evidence="2" key="1">
    <citation type="submission" date="2021-04" db="EMBL/GenBank/DDBJ databases">
        <title>The complete genome sequence of Caulobacter sp. S6.</title>
        <authorList>
            <person name="Tang Y."/>
            <person name="Ouyang W."/>
            <person name="Liu Q."/>
            <person name="Huang B."/>
            <person name="Guo Z."/>
            <person name="Lei P."/>
        </authorList>
    </citation>
    <scope>NUCLEOTIDE SEQUENCE</scope>
    <source>
        <strain evidence="2">S6</strain>
    </source>
</reference>
<keyword evidence="1" id="KW-0472">Membrane</keyword>
<sequence length="1029" mass="107929">MSPLSSLVRFALARPRLILAAFLCLIPLGFLALRDQRVELTPNLAPAEFRIDAEATGLDAQQVEQTVTRPIETAVLGAAGVQHVRSKSLQGLSLVIGEFAEGADQSRVRQALQERLASLRDLPASVPAPVLEPPAAADADVLEVGFTSDKLDPMALRDLVQWTIRPRLLAVSGVAQIRLYGGQVRRLEVRARPGDLADSDLGFLDIIAAVRRATGVAGAGFIDTPSQRVPIEPHGQAETADEVGAGQIQTSGNAPVRIADVADVTEAPAPVVSDAAVDGKPAVVLVVERLPEANAIETTRTVEQALQQMQPLLAGQGVTARTDLDRPADFTLSVMKGLMWDLLIGLALVAVALLLILREPRSVLLALVTIPATFAVSLIALKLLGWSVNAMTLGGLVVALGLVIDDAVIDIEDIAARLRDAEAHHRGREEALLAASREVREPLVYGALAMEAALAPLLWAGGPTGTLLAPLAGAIMTAIAASLLVTLTLTPALAAVLIKGGGAKPTPRAVHRLRDRLLRRLPGFAERPIIALVAGVACLAILVGLALSFRAEFLPGLHDEHLVVRLRTAGGISPDAAADLDRRIAADLKAETGIRAVTETLGRSLFGGDAAGLDEARFDLDLTPKLSASAQRDLAQRLRRRLESLPGVEPTVASRFEASQLFQGADAPLQVVLFGRDPQVLDQAAGQVGDMLKRQSAVASISPSASVDLPTVRADLDFNRLAIFGLSAADVLDTVQAAFAGETLARIYQGDRAEDLAITAQADLRRDPEAIGRLLLRSTSGFAVPLKSVAKVYLTDEPAEIAHEAGQRVAVVGAEAKPGLLDRLAAETRAAMAQTALPAGVYSELRVKDSAETLWRPLRLAYGLGAVLLIGFLTIAFDVRTASLAIVAAAFSWVGCALAIAALGGVVTVGTTAGLAAAYGFGLRGAILLLSRMEDRVRQGGATWSTAAVDHATRERAVPLVVATLLLILALAPLALSLNSPGHEILAPMAVVIIAGAIAGTLGNLALLPILAWRFWRPQPAPPQASNGD</sequence>